<reference evidence="1 2" key="1">
    <citation type="submission" date="2019-03" db="EMBL/GenBank/DDBJ databases">
        <title>First draft genome of Liparis tanakae, snailfish: a comprehensive survey of snailfish specific genes.</title>
        <authorList>
            <person name="Kim W."/>
            <person name="Song I."/>
            <person name="Jeong J.-H."/>
            <person name="Kim D."/>
            <person name="Kim S."/>
            <person name="Ryu S."/>
            <person name="Song J.Y."/>
            <person name="Lee S.K."/>
        </authorList>
    </citation>
    <scope>NUCLEOTIDE SEQUENCE [LARGE SCALE GENOMIC DNA]</scope>
    <source>
        <tissue evidence="1">Muscle</tissue>
    </source>
</reference>
<comment type="caution">
    <text evidence="1">The sequence shown here is derived from an EMBL/GenBank/DDBJ whole genome shotgun (WGS) entry which is preliminary data.</text>
</comment>
<name>A0A4Z2EG16_9TELE</name>
<gene>
    <name evidence="1" type="ORF">EYF80_061966</name>
</gene>
<dbReference type="AlphaFoldDB" id="A0A4Z2EG16"/>
<keyword evidence="2" id="KW-1185">Reference proteome</keyword>
<protein>
    <submittedName>
        <fullName evidence="1">Uncharacterized protein</fullName>
    </submittedName>
</protein>
<evidence type="ECO:0000313" key="2">
    <source>
        <dbReference type="Proteomes" id="UP000314294"/>
    </source>
</evidence>
<accession>A0A4Z2EG16</accession>
<evidence type="ECO:0000313" key="1">
    <source>
        <dbReference type="EMBL" id="TNN27887.1"/>
    </source>
</evidence>
<dbReference type="EMBL" id="SRLO01007592">
    <property type="protein sequence ID" value="TNN27887.1"/>
    <property type="molecule type" value="Genomic_DNA"/>
</dbReference>
<dbReference type="Proteomes" id="UP000314294">
    <property type="component" value="Unassembled WGS sequence"/>
</dbReference>
<proteinExistence type="predicted"/>
<sequence>MTSQGQRKSPKTRSYRFLLSCCHLLVSISRDWRFSVGVNSGIAGVREAVGRDGLQRFMGEKSEAVTSRVGGLICRTFGGLRGFPALRELNRALLLRDDALASACMKASSFPDKPAPLSWEESGARLGAGLIEIRSGRLNVGSAGRMCSNEYTDWGGTECERMSPALGGGGGARMCST</sequence>
<organism evidence="1 2">
    <name type="scientific">Liparis tanakae</name>
    <name type="common">Tanaka's snailfish</name>
    <dbReference type="NCBI Taxonomy" id="230148"/>
    <lineage>
        <taxon>Eukaryota</taxon>
        <taxon>Metazoa</taxon>
        <taxon>Chordata</taxon>
        <taxon>Craniata</taxon>
        <taxon>Vertebrata</taxon>
        <taxon>Euteleostomi</taxon>
        <taxon>Actinopterygii</taxon>
        <taxon>Neopterygii</taxon>
        <taxon>Teleostei</taxon>
        <taxon>Neoteleostei</taxon>
        <taxon>Acanthomorphata</taxon>
        <taxon>Eupercaria</taxon>
        <taxon>Perciformes</taxon>
        <taxon>Cottioidei</taxon>
        <taxon>Cottales</taxon>
        <taxon>Liparidae</taxon>
        <taxon>Liparis</taxon>
    </lineage>
</organism>